<organism evidence="2 3">
    <name type="scientific">Portunus trituberculatus</name>
    <name type="common">Swimming crab</name>
    <name type="synonym">Neptunus trituberculatus</name>
    <dbReference type="NCBI Taxonomy" id="210409"/>
    <lineage>
        <taxon>Eukaryota</taxon>
        <taxon>Metazoa</taxon>
        <taxon>Ecdysozoa</taxon>
        <taxon>Arthropoda</taxon>
        <taxon>Crustacea</taxon>
        <taxon>Multicrustacea</taxon>
        <taxon>Malacostraca</taxon>
        <taxon>Eumalacostraca</taxon>
        <taxon>Eucarida</taxon>
        <taxon>Decapoda</taxon>
        <taxon>Pleocyemata</taxon>
        <taxon>Brachyura</taxon>
        <taxon>Eubrachyura</taxon>
        <taxon>Portunoidea</taxon>
        <taxon>Portunidae</taxon>
        <taxon>Portuninae</taxon>
        <taxon>Portunus</taxon>
    </lineage>
</organism>
<comment type="caution">
    <text evidence="2">The sequence shown here is derived from an EMBL/GenBank/DDBJ whole genome shotgun (WGS) entry which is preliminary data.</text>
</comment>
<evidence type="ECO:0000313" key="3">
    <source>
        <dbReference type="Proteomes" id="UP000324222"/>
    </source>
</evidence>
<sequence length="81" mass="8953">MGLVRRGEEQERWRKGERMGRRNEENALGGWGRKSDCGAGGGYDVEAEAEAAAVMFHGEEESIAVRRSWGCVPVTTRGWLG</sequence>
<protein>
    <submittedName>
        <fullName evidence="2">Uncharacterized protein</fullName>
    </submittedName>
</protein>
<gene>
    <name evidence="2" type="ORF">E2C01_082756</name>
</gene>
<feature type="region of interest" description="Disordered" evidence="1">
    <location>
        <begin position="1"/>
        <end position="36"/>
    </location>
</feature>
<accession>A0A5B7J1N3</accession>
<feature type="compositionally biased region" description="Basic and acidic residues" evidence="1">
    <location>
        <begin position="1"/>
        <end position="25"/>
    </location>
</feature>
<evidence type="ECO:0000313" key="2">
    <source>
        <dbReference type="EMBL" id="MPC87876.1"/>
    </source>
</evidence>
<dbReference type="AlphaFoldDB" id="A0A5B7J1N3"/>
<proteinExistence type="predicted"/>
<reference evidence="2 3" key="1">
    <citation type="submission" date="2019-05" db="EMBL/GenBank/DDBJ databases">
        <title>Another draft genome of Portunus trituberculatus and its Hox gene families provides insights of decapod evolution.</title>
        <authorList>
            <person name="Jeong J.-H."/>
            <person name="Song I."/>
            <person name="Kim S."/>
            <person name="Choi T."/>
            <person name="Kim D."/>
            <person name="Ryu S."/>
            <person name="Kim W."/>
        </authorList>
    </citation>
    <scope>NUCLEOTIDE SEQUENCE [LARGE SCALE GENOMIC DNA]</scope>
    <source>
        <tissue evidence="2">Muscle</tissue>
    </source>
</reference>
<evidence type="ECO:0000256" key="1">
    <source>
        <dbReference type="SAM" id="MobiDB-lite"/>
    </source>
</evidence>
<keyword evidence="3" id="KW-1185">Reference proteome</keyword>
<name>A0A5B7J1N3_PORTR</name>
<dbReference type="Proteomes" id="UP000324222">
    <property type="component" value="Unassembled WGS sequence"/>
</dbReference>
<dbReference type="EMBL" id="VSRR010075897">
    <property type="protein sequence ID" value="MPC87876.1"/>
    <property type="molecule type" value="Genomic_DNA"/>
</dbReference>